<dbReference type="Proteomes" id="UP000789759">
    <property type="component" value="Unassembled WGS sequence"/>
</dbReference>
<sequence length="89" mass="9980">MDISNIGLKQELINKLISKCKTKKELYNSLFRKKVVNLKDDGDKKAGSHLHKCDSLAGVDNSNNKLEMNSFRAGGLKRAYIIRGASENR</sequence>
<comment type="caution">
    <text evidence="1">The sequence shown here is derived from an EMBL/GenBank/DDBJ whole genome shotgun (WGS) entry which is preliminary data.</text>
</comment>
<evidence type="ECO:0000313" key="2">
    <source>
        <dbReference type="Proteomes" id="UP000789759"/>
    </source>
</evidence>
<proteinExistence type="predicted"/>
<organism evidence="1 2">
    <name type="scientific">Cetraspora pellucida</name>
    <dbReference type="NCBI Taxonomy" id="1433469"/>
    <lineage>
        <taxon>Eukaryota</taxon>
        <taxon>Fungi</taxon>
        <taxon>Fungi incertae sedis</taxon>
        <taxon>Mucoromycota</taxon>
        <taxon>Glomeromycotina</taxon>
        <taxon>Glomeromycetes</taxon>
        <taxon>Diversisporales</taxon>
        <taxon>Gigasporaceae</taxon>
        <taxon>Cetraspora</taxon>
    </lineage>
</organism>
<evidence type="ECO:0000313" key="1">
    <source>
        <dbReference type="EMBL" id="CAG8703624.1"/>
    </source>
</evidence>
<accession>A0A9N9HSU9</accession>
<gene>
    <name evidence="1" type="ORF">CPELLU_LOCUS11963</name>
</gene>
<protein>
    <submittedName>
        <fullName evidence="1">385_t:CDS:1</fullName>
    </submittedName>
</protein>
<keyword evidence="2" id="KW-1185">Reference proteome</keyword>
<dbReference type="AlphaFoldDB" id="A0A9N9HSU9"/>
<reference evidence="1" key="1">
    <citation type="submission" date="2021-06" db="EMBL/GenBank/DDBJ databases">
        <authorList>
            <person name="Kallberg Y."/>
            <person name="Tangrot J."/>
            <person name="Rosling A."/>
        </authorList>
    </citation>
    <scope>NUCLEOTIDE SEQUENCE</scope>
    <source>
        <strain evidence="1">FL966</strain>
    </source>
</reference>
<name>A0A9N9HSU9_9GLOM</name>
<dbReference type="EMBL" id="CAJVQA010011050">
    <property type="protein sequence ID" value="CAG8703624.1"/>
    <property type="molecule type" value="Genomic_DNA"/>
</dbReference>